<dbReference type="InterPro" id="IPR039933">
    <property type="entry name" value="XRI1"/>
</dbReference>
<protein>
    <submittedName>
        <fullName evidence="1">Protein XRI1</fullName>
    </submittedName>
</protein>
<reference evidence="1 2" key="2">
    <citation type="journal article" date="2017" name="Nature">
        <title>The Apostasia genome and the evolution of orchids.</title>
        <authorList>
            <person name="Zhang G.Q."/>
            <person name="Liu K.W."/>
            <person name="Li Z."/>
            <person name="Lohaus R."/>
            <person name="Hsiao Y.Y."/>
            <person name="Niu S.C."/>
            <person name="Wang J.Y."/>
            <person name="Lin Y.C."/>
            <person name="Xu Q."/>
            <person name="Chen L.J."/>
            <person name="Yoshida K."/>
            <person name="Fujiwara S."/>
            <person name="Wang Z.W."/>
            <person name="Zhang Y.Q."/>
            <person name="Mitsuda N."/>
            <person name="Wang M."/>
            <person name="Liu G.H."/>
            <person name="Pecoraro L."/>
            <person name="Huang H.X."/>
            <person name="Xiao X.J."/>
            <person name="Lin M."/>
            <person name="Wu X.Y."/>
            <person name="Wu W.L."/>
            <person name="Chen Y.Y."/>
            <person name="Chang S.B."/>
            <person name="Sakamoto S."/>
            <person name="Ohme-Takagi M."/>
            <person name="Yagi M."/>
            <person name="Zeng S.J."/>
            <person name="Shen C.Y."/>
            <person name="Yeh C.M."/>
            <person name="Luo Y.B."/>
            <person name="Tsai W.C."/>
            <person name="Van de Peer Y."/>
            <person name="Liu Z.J."/>
        </authorList>
    </citation>
    <scope>NUCLEOTIDE SEQUENCE [LARGE SCALE GENOMIC DNA]</scope>
    <source>
        <tissue evidence="1">The whole plant</tissue>
    </source>
</reference>
<dbReference type="GO" id="GO:0007140">
    <property type="term" value="P:male meiotic nuclear division"/>
    <property type="evidence" value="ECO:0007669"/>
    <property type="project" value="InterPro"/>
</dbReference>
<organism evidence="1 2">
    <name type="scientific">Dendrobium catenatum</name>
    <dbReference type="NCBI Taxonomy" id="906689"/>
    <lineage>
        <taxon>Eukaryota</taxon>
        <taxon>Viridiplantae</taxon>
        <taxon>Streptophyta</taxon>
        <taxon>Embryophyta</taxon>
        <taxon>Tracheophyta</taxon>
        <taxon>Spermatophyta</taxon>
        <taxon>Magnoliopsida</taxon>
        <taxon>Liliopsida</taxon>
        <taxon>Asparagales</taxon>
        <taxon>Orchidaceae</taxon>
        <taxon>Epidendroideae</taxon>
        <taxon>Malaxideae</taxon>
        <taxon>Dendrobiinae</taxon>
        <taxon>Dendrobium</taxon>
    </lineage>
</organism>
<dbReference type="EMBL" id="KZ502310">
    <property type="protein sequence ID" value="PKU80824.1"/>
    <property type="molecule type" value="Genomic_DNA"/>
</dbReference>
<reference evidence="1 2" key="1">
    <citation type="journal article" date="2016" name="Sci. Rep.">
        <title>The Dendrobium catenatum Lindl. genome sequence provides insights into polysaccharide synthase, floral development and adaptive evolution.</title>
        <authorList>
            <person name="Zhang G.Q."/>
            <person name="Xu Q."/>
            <person name="Bian C."/>
            <person name="Tsai W.C."/>
            <person name="Yeh C.M."/>
            <person name="Liu K.W."/>
            <person name="Yoshida K."/>
            <person name="Zhang L.S."/>
            <person name="Chang S.B."/>
            <person name="Chen F."/>
            <person name="Shi Y."/>
            <person name="Su Y.Y."/>
            <person name="Zhang Y.Q."/>
            <person name="Chen L.J."/>
            <person name="Yin Y."/>
            <person name="Lin M."/>
            <person name="Huang H."/>
            <person name="Deng H."/>
            <person name="Wang Z.W."/>
            <person name="Zhu S.L."/>
            <person name="Zhao X."/>
            <person name="Deng C."/>
            <person name="Niu S.C."/>
            <person name="Huang J."/>
            <person name="Wang M."/>
            <person name="Liu G.H."/>
            <person name="Yang H.J."/>
            <person name="Xiao X.J."/>
            <person name="Hsiao Y.Y."/>
            <person name="Wu W.L."/>
            <person name="Chen Y.Y."/>
            <person name="Mitsuda N."/>
            <person name="Ohme-Takagi M."/>
            <person name="Luo Y.B."/>
            <person name="Van de Peer Y."/>
            <person name="Liu Z.J."/>
        </authorList>
    </citation>
    <scope>NUCLEOTIDE SEQUENCE [LARGE SCALE GENOMIC DNA]</scope>
    <source>
        <tissue evidence="1">The whole plant</tissue>
    </source>
</reference>
<name>A0A2I0WYT6_9ASPA</name>
<evidence type="ECO:0000313" key="2">
    <source>
        <dbReference type="Proteomes" id="UP000233837"/>
    </source>
</evidence>
<dbReference type="GO" id="GO:0007143">
    <property type="term" value="P:female meiotic nuclear division"/>
    <property type="evidence" value="ECO:0007669"/>
    <property type="project" value="InterPro"/>
</dbReference>
<dbReference type="PANTHER" id="PTHR33385:SF18">
    <property type="entry name" value="XRI1-LIKE PROTEIN"/>
    <property type="match status" value="1"/>
</dbReference>
<dbReference type="OrthoDB" id="691244at2759"/>
<dbReference type="PANTHER" id="PTHR33385">
    <property type="entry name" value="PROTEIN XRI1"/>
    <property type="match status" value="1"/>
</dbReference>
<gene>
    <name evidence="1" type="primary">XRI1</name>
    <name evidence="1" type="ORF">MA16_Dca025822</name>
</gene>
<sequence>MMAMENYFLAFGVGDHLLHQPFSLEMESPMSSSESTGYLQDAVVEWSERCKRRRIVSPFSYDPPMMTVAPTAAEDIQELLQVFWGSNCAGNTYGDLDSLFQESSIVSDENTFNFWEEETEKTFAKAQKETLFSSPSSSSHEIYSTILPKKMITHDSSTAKQKEEENGERTMKRRKKKVAYPFTVLKPAGLDEGEVTLAEINERLLMRPMRPVRHPVGEFKCMPCVPDVGGGPGLSGKAVVGLTRIHTQGRGSITIIRTRG</sequence>
<dbReference type="AlphaFoldDB" id="A0A2I0WYT6"/>
<evidence type="ECO:0000313" key="1">
    <source>
        <dbReference type="EMBL" id="PKU80824.1"/>
    </source>
</evidence>
<proteinExistence type="predicted"/>
<accession>A0A2I0WYT6</accession>
<keyword evidence="2" id="KW-1185">Reference proteome</keyword>
<dbReference type="Proteomes" id="UP000233837">
    <property type="component" value="Unassembled WGS sequence"/>
</dbReference>